<reference evidence="3 4" key="1">
    <citation type="journal article" date="2016" name="Mol. Biol. Evol.">
        <title>Comparative Genomics of Early-Diverging Mushroom-Forming Fungi Provides Insights into the Origins of Lignocellulose Decay Capabilities.</title>
        <authorList>
            <person name="Nagy L.G."/>
            <person name="Riley R."/>
            <person name="Tritt A."/>
            <person name="Adam C."/>
            <person name="Daum C."/>
            <person name="Floudas D."/>
            <person name="Sun H."/>
            <person name="Yadav J.S."/>
            <person name="Pangilinan J."/>
            <person name="Larsson K.H."/>
            <person name="Matsuura K."/>
            <person name="Barry K."/>
            <person name="Labutti K."/>
            <person name="Kuo R."/>
            <person name="Ohm R.A."/>
            <person name="Bhattacharya S.S."/>
            <person name="Shirouzu T."/>
            <person name="Yoshinaga Y."/>
            <person name="Martin F.M."/>
            <person name="Grigoriev I.V."/>
            <person name="Hibbett D.S."/>
        </authorList>
    </citation>
    <scope>NUCLEOTIDE SEQUENCE [LARGE SCALE GENOMIC DNA]</scope>
    <source>
        <strain evidence="3 4">HHB12029</strain>
    </source>
</reference>
<sequence length="356" mass="37740">MYTSFVTFSILVSAALGGAIRQRQAPHCIESLIPITASATNFDLSSGSAPANATVHVSGTFGIQLRLCAPTTPVSSRSKTLQVLVPGATYNTEYWDAGFEPETYSYVRFAAANGYWTLNMARLGDGKSARPDGITVVQVPFEVAVVSEIVKLARAGRIPGTQGEIEKVIVLGHSLGSVILNSVIESVPSFVDAVVFTGYSHTVGSEDVAVADFRPASEIAPERFPGLSSTYLTSLNITTRGAGLYGAPGTFDPAALEWDEETKDTATIGELLTFPGAAGRAAPSFKGNVFTINGDQDGVFCSKPECANLADEVQFYPGARSVEFGVVLDAGHSVNFHLSAPKLYTAVQEWLNKHGY</sequence>
<name>A0A165DRH6_EXIGL</name>
<dbReference type="Proteomes" id="UP000077266">
    <property type="component" value="Unassembled WGS sequence"/>
</dbReference>
<dbReference type="Pfam" id="PF12697">
    <property type="entry name" value="Abhydrolase_6"/>
    <property type="match status" value="1"/>
</dbReference>
<dbReference type="InterPro" id="IPR029058">
    <property type="entry name" value="AB_hydrolase_fold"/>
</dbReference>
<dbReference type="AlphaFoldDB" id="A0A165DRH6"/>
<organism evidence="3 4">
    <name type="scientific">Exidia glandulosa HHB12029</name>
    <dbReference type="NCBI Taxonomy" id="1314781"/>
    <lineage>
        <taxon>Eukaryota</taxon>
        <taxon>Fungi</taxon>
        <taxon>Dikarya</taxon>
        <taxon>Basidiomycota</taxon>
        <taxon>Agaricomycotina</taxon>
        <taxon>Agaricomycetes</taxon>
        <taxon>Auriculariales</taxon>
        <taxon>Exidiaceae</taxon>
        <taxon>Exidia</taxon>
    </lineage>
</organism>
<evidence type="ECO:0000256" key="1">
    <source>
        <dbReference type="SAM" id="SignalP"/>
    </source>
</evidence>
<gene>
    <name evidence="3" type="ORF">EXIGLDRAFT_623316</name>
</gene>
<dbReference type="InParanoid" id="A0A165DRH6"/>
<protein>
    <recommendedName>
        <fullName evidence="2">AB hydrolase-1 domain-containing protein</fullName>
    </recommendedName>
</protein>
<keyword evidence="1" id="KW-0732">Signal</keyword>
<proteinExistence type="predicted"/>
<evidence type="ECO:0000313" key="4">
    <source>
        <dbReference type="Proteomes" id="UP000077266"/>
    </source>
</evidence>
<dbReference type="OrthoDB" id="1743579at2759"/>
<dbReference type="SUPFAM" id="SSF53474">
    <property type="entry name" value="alpha/beta-Hydrolases"/>
    <property type="match status" value="1"/>
</dbReference>
<dbReference type="Gene3D" id="3.40.50.1820">
    <property type="entry name" value="alpha/beta hydrolase"/>
    <property type="match status" value="1"/>
</dbReference>
<evidence type="ECO:0000313" key="3">
    <source>
        <dbReference type="EMBL" id="KZV85185.1"/>
    </source>
</evidence>
<feature type="signal peptide" evidence="1">
    <location>
        <begin position="1"/>
        <end position="17"/>
    </location>
</feature>
<feature type="chain" id="PRO_5007856759" description="AB hydrolase-1 domain-containing protein" evidence="1">
    <location>
        <begin position="18"/>
        <end position="356"/>
    </location>
</feature>
<feature type="domain" description="AB hydrolase-1" evidence="2">
    <location>
        <begin position="83"/>
        <end position="342"/>
    </location>
</feature>
<dbReference type="EMBL" id="KV426196">
    <property type="protein sequence ID" value="KZV85185.1"/>
    <property type="molecule type" value="Genomic_DNA"/>
</dbReference>
<keyword evidence="4" id="KW-1185">Reference proteome</keyword>
<accession>A0A165DRH6</accession>
<evidence type="ECO:0000259" key="2">
    <source>
        <dbReference type="Pfam" id="PF12697"/>
    </source>
</evidence>
<dbReference type="InterPro" id="IPR000073">
    <property type="entry name" value="AB_hydrolase_1"/>
</dbReference>